<evidence type="ECO:0000313" key="3">
    <source>
        <dbReference type="Proteomes" id="UP001163046"/>
    </source>
</evidence>
<keyword evidence="3" id="KW-1185">Reference proteome</keyword>
<dbReference type="OrthoDB" id="6046004at2759"/>
<feature type="compositionally biased region" description="Basic residues" evidence="1">
    <location>
        <begin position="42"/>
        <end position="55"/>
    </location>
</feature>
<sequence length="185" mass="20895">MLKLFCWKKRTLGEVNGVPLKHHWPLKTRRETKSNEGPTAGGKKKQKNGKKGKKTKPADEAEDVAFCLGPQELSEANRRASTVTVPVGFGHKPSPIYTTQKMKSHDWIQFLKANIFKFTVLGLLPERQEASLFKFLDTIGLLLKEEQSLVQQSLEHELSEAMALMERDFPCVIQDISFSPPPPHC</sequence>
<dbReference type="AlphaFoldDB" id="A0A9W9ZSG1"/>
<protein>
    <submittedName>
        <fullName evidence="2">Uncharacterized protein</fullName>
    </submittedName>
</protein>
<dbReference type="EMBL" id="MU825877">
    <property type="protein sequence ID" value="KAJ7386168.1"/>
    <property type="molecule type" value="Genomic_DNA"/>
</dbReference>
<reference evidence="2" key="1">
    <citation type="submission" date="2023-01" db="EMBL/GenBank/DDBJ databases">
        <title>Genome assembly of the deep-sea coral Lophelia pertusa.</title>
        <authorList>
            <person name="Herrera S."/>
            <person name="Cordes E."/>
        </authorList>
    </citation>
    <scope>NUCLEOTIDE SEQUENCE</scope>
    <source>
        <strain evidence="2">USNM1676648</strain>
        <tissue evidence="2">Polyp</tissue>
    </source>
</reference>
<organism evidence="2 3">
    <name type="scientific">Desmophyllum pertusum</name>
    <dbReference type="NCBI Taxonomy" id="174260"/>
    <lineage>
        <taxon>Eukaryota</taxon>
        <taxon>Metazoa</taxon>
        <taxon>Cnidaria</taxon>
        <taxon>Anthozoa</taxon>
        <taxon>Hexacorallia</taxon>
        <taxon>Scleractinia</taxon>
        <taxon>Caryophylliina</taxon>
        <taxon>Caryophylliidae</taxon>
        <taxon>Desmophyllum</taxon>
    </lineage>
</organism>
<comment type="caution">
    <text evidence="2">The sequence shown here is derived from an EMBL/GenBank/DDBJ whole genome shotgun (WGS) entry which is preliminary data.</text>
</comment>
<name>A0A9W9ZSG1_9CNID</name>
<evidence type="ECO:0000256" key="1">
    <source>
        <dbReference type="SAM" id="MobiDB-lite"/>
    </source>
</evidence>
<accession>A0A9W9ZSG1</accession>
<feature type="region of interest" description="Disordered" evidence="1">
    <location>
        <begin position="23"/>
        <end position="59"/>
    </location>
</feature>
<proteinExistence type="predicted"/>
<evidence type="ECO:0000313" key="2">
    <source>
        <dbReference type="EMBL" id="KAJ7386168.1"/>
    </source>
</evidence>
<dbReference type="Proteomes" id="UP001163046">
    <property type="component" value="Unassembled WGS sequence"/>
</dbReference>
<gene>
    <name evidence="2" type="ORF">OS493_010561</name>
</gene>